<evidence type="ECO:0000256" key="4">
    <source>
        <dbReference type="ARBA" id="ARBA00022692"/>
    </source>
</evidence>
<evidence type="ECO:0008006" key="11">
    <source>
        <dbReference type="Google" id="ProtNLM"/>
    </source>
</evidence>
<dbReference type="GO" id="GO:0005886">
    <property type="term" value="C:plasma membrane"/>
    <property type="evidence" value="ECO:0007669"/>
    <property type="project" value="TreeGrafter"/>
</dbReference>
<dbReference type="EMBL" id="JAGTJS010000015">
    <property type="protein sequence ID" value="KAH7248074.1"/>
    <property type="molecule type" value="Genomic_DNA"/>
</dbReference>
<keyword evidence="10" id="KW-1185">Reference proteome</keyword>
<evidence type="ECO:0000256" key="8">
    <source>
        <dbReference type="SAM" id="Phobius"/>
    </source>
</evidence>
<feature type="transmembrane region" description="Helical" evidence="8">
    <location>
        <begin position="358"/>
        <end position="376"/>
    </location>
</feature>
<proteinExistence type="inferred from homology"/>
<evidence type="ECO:0000256" key="7">
    <source>
        <dbReference type="SAM" id="MobiDB-lite"/>
    </source>
</evidence>
<keyword evidence="5 8" id="KW-1133">Transmembrane helix</keyword>
<evidence type="ECO:0000256" key="6">
    <source>
        <dbReference type="ARBA" id="ARBA00023136"/>
    </source>
</evidence>
<dbReference type="FunFam" id="1.20.1250.20:FF:000284">
    <property type="entry name" value="Siderophore iron transporter mirB"/>
    <property type="match status" value="1"/>
</dbReference>
<dbReference type="PANTHER" id="PTHR23501">
    <property type="entry name" value="MAJOR FACILITATOR SUPERFAMILY"/>
    <property type="match status" value="1"/>
</dbReference>
<comment type="caution">
    <text evidence="9">The sequence shown here is derived from an EMBL/GenBank/DDBJ whole genome shotgun (WGS) entry which is preliminary data.</text>
</comment>
<reference evidence="9" key="1">
    <citation type="journal article" date="2021" name="Nat. Commun.">
        <title>Genetic determinants of endophytism in the Arabidopsis root mycobiome.</title>
        <authorList>
            <person name="Mesny F."/>
            <person name="Miyauchi S."/>
            <person name="Thiergart T."/>
            <person name="Pickel B."/>
            <person name="Atanasova L."/>
            <person name="Karlsson M."/>
            <person name="Huettel B."/>
            <person name="Barry K.W."/>
            <person name="Haridas S."/>
            <person name="Chen C."/>
            <person name="Bauer D."/>
            <person name="Andreopoulos W."/>
            <person name="Pangilinan J."/>
            <person name="LaButti K."/>
            <person name="Riley R."/>
            <person name="Lipzen A."/>
            <person name="Clum A."/>
            <person name="Drula E."/>
            <person name="Henrissat B."/>
            <person name="Kohler A."/>
            <person name="Grigoriev I.V."/>
            <person name="Martin F.M."/>
            <person name="Hacquard S."/>
        </authorList>
    </citation>
    <scope>NUCLEOTIDE SEQUENCE</scope>
    <source>
        <strain evidence="9">FSSC 5 MPI-SDFR-AT-0091</strain>
    </source>
</reference>
<evidence type="ECO:0000256" key="5">
    <source>
        <dbReference type="ARBA" id="ARBA00022989"/>
    </source>
</evidence>
<dbReference type="PANTHER" id="PTHR23501:SF3">
    <property type="entry name" value="MAJOR FACILITATOR SUPERFAMILY (MFS) PROFILE DOMAIN-CONTAINING PROTEIN"/>
    <property type="match status" value="1"/>
</dbReference>
<accession>A0A9P9GYV1</accession>
<keyword evidence="4 8" id="KW-0812">Transmembrane</keyword>
<feature type="compositionally biased region" description="Basic and acidic residues" evidence="7">
    <location>
        <begin position="20"/>
        <end position="38"/>
    </location>
</feature>
<comment type="similarity">
    <text evidence="2">Belongs to the major facilitator superfamily.</text>
</comment>
<comment type="subcellular location">
    <subcellularLocation>
        <location evidence="1">Membrane</location>
        <topology evidence="1">Multi-pass membrane protein</topology>
    </subcellularLocation>
</comment>
<feature type="transmembrane region" description="Helical" evidence="8">
    <location>
        <begin position="317"/>
        <end position="338"/>
    </location>
</feature>
<feature type="transmembrane region" description="Helical" evidence="8">
    <location>
        <begin position="163"/>
        <end position="181"/>
    </location>
</feature>
<feature type="transmembrane region" description="Helical" evidence="8">
    <location>
        <begin position="105"/>
        <end position="122"/>
    </location>
</feature>
<keyword evidence="3" id="KW-0813">Transport</keyword>
<dbReference type="Pfam" id="PF06609">
    <property type="entry name" value="TRI12"/>
    <property type="match status" value="1"/>
</dbReference>
<evidence type="ECO:0000256" key="2">
    <source>
        <dbReference type="ARBA" id="ARBA00008335"/>
    </source>
</evidence>
<gene>
    <name evidence="9" type="ORF">B0J15DRAFT_563559</name>
</gene>
<dbReference type="AlphaFoldDB" id="A0A9P9GYV1"/>
<feature type="transmembrane region" description="Helical" evidence="8">
    <location>
        <begin position="383"/>
        <end position="404"/>
    </location>
</feature>
<feature type="transmembrane region" description="Helical" evidence="8">
    <location>
        <begin position="277"/>
        <end position="297"/>
    </location>
</feature>
<dbReference type="SUPFAM" id="SSF103473">
    <property type="entry name" value="MFS general substrate transporter"/>
    <property type="match status" value="1"/>
</dbReference>
<dbReference type="Gene3D" id="1.20.1250.20">
    <property type="entry name" value="MFS general substrate transporter like domains"/>
    <property type="match status" value="1"/>
</dbReference>
<name>A0A9P9GYV1_FUSSL</name>
<evidence type="ECO:0000256" key="1">
    <source>
        <dbReference type="ARBA" id="ARBA00004141"/>
    </source>
</evidence>
<dbReference type="GO" id="GO:0022857">
    <property type="term" value="F:transmembrane transporter activity"/>
    <property type="evidence" value="ECO:0007669"/>
    <property type="project" value="InterPro"/>
</dbReference>
<feature type="compositionally biased region" description="Polar residues" evidence="7">
    <location>
        <begin position="10"/>
        <end position="19"/>
    </location>
</feature>
<dbReference type="InterPro" id="IPR036259">
    <property type="entry name" value="MFS_trans_sf"/>
</dbReference>
<evidence type="ECO:0000313" key="10">
    <source>
        <dbReference type="Proteomes" id="UP000736672"/>
    </source>
</evidence>
<feature type="transmembrane region" description="Helical" evidence="8">
    <location>
        <begin position="193"/>
        <end position="218"/>
    </location>
</feature>
<protein>
    <recommendedName>
        <fullName evidence="11">Siderophore iron transporter mirB</fullName>
    </recommendedName>
</protein>
<feature type="transmembrane region" description="Helical" evidence="8">
    <location>
        <begin position="246"/>
        <end position="265"/>
    </location>
</feature>
<keyword evidence="6 8" id="KW-0472">Membrane</keyword>
<evidence type="ECO:0000256" key="3">
    <source>
        <dbReference type="ARBA" id="ARBA00022448"/>
    </source>
</evidence>
<dbReference type="OrthoDB" id="4078873at2759"/>
<dbReference type="InterPro" id="IPR010573">
    <property type="entry name" value="MFS_Str1/Tri12-like"/>
</dbReference>
<dbReference type="Proteomes" id="UP000736672">
    <property type="component" value="Unassembled WGS sequence"/>
</dbReference>
<sequence length="429" mass="47394">MAEVAVKSPATPSGSGQNDGHNKEANLDHSGFDTDETVDSKGHAGVQNIQAMASQSNSGALKPYVTSAFQSHSLTPTVDIFSSIIGGVFKLTLAKVLGVFGRPQGYLLFIIFLTMGLVMMAGCNGIKTYAAAQVFYWVGSNGVDFSLHIFIADTSALKNRGLMIAYASSPYIITTWITGYMTTAFLKGPGFRWGYGVFCIVTPAVTLPLFGLFMYYYYKAKHMGLVPKRESNRKWRESTYHYAREFDAVGLLLITAGIALFLLPFNIYSYQKEQWKAPIIICFFIFGGLLIIAFALWEKFFAPAKFLPYHILTDRTVVGSSALAGAVFVSFYCWDAYFSGFIQVVNGLTVVEQTWMSSIYNTGSCLWSIPVGLFIRRYGRFKWLALFFGVGFTILGVGLMLKFRTVNTDVGYLVMCQIFIAFAGGTLVI</sequence>
<organism evidence="9 10">
    <name type="scientific">Fusarium solani</name>
    <name type="common">Filamentous fungus</name>
    <dbReference type="NCBI Taxonomy" id="169388"/>
    <lineage>
        <taxon>Eukaryota</taxon>
        <taxon>Fungi</taxon>
        <taxon>Dikarya</taxon>
        <taxon>Ascomycota</taxon>
        <taxon>Pezizomycotina</taxon>
        <taxon>Sordariomycetes</taxon>
        <taxon>Hypocreomycetidae</taxon>
        <taxon>Hypocreales</taxon>
        <taxon>Nectriaceae</taxon>
        <taxon>Fusarium</taxon>
        <taxon>Fusarium solani species complex</taxon>
    </lineage>
</organism>
<evidence type="ECO:0000313" key="9">
    <source>
        <dbReference type="EMBL" id="KAH7248074.1"/>
    </source>
</evidence>
<feature type="region of interest" description="Disordered" evidence="7">
    <location>
        <begin position="1"/>
        <end position="38"/>
    </location>
</feature>
<feature type="transmembrane region" description="Helical" evidence="8">
    <location>
        <begin position="410"/>
        <end position="428"/>
    </location>
</feature>